<evidence type="ECO:0000313" key="2">
    <source>
        <dbReference type="EMBL" id="ODM13364.1"/>
    </source>
</evidence>
<sequence length="372" mass="43590">MKKSIVKNGYYIHSEGRSSIGVARKIDYQIELLSRHFHVRELEIKVANRKIGERIIGLMPLYSIPRNYDEVLEQMQSPDFVYIRKILADKLYINFLRSLKRKYPECKIVVEIFTYPYDKDEFLKWNTWPFYFKDRFWRMQLKDVIDRFVTYSDNDIIFNVPTIKTMNGVAVENITKVCRKNNKKTDVINLIAVANLQRSHGYERIIKGLYEYYKKGGTRKLFFYVVGEGSELKKLKHLSSKLKLDKYIIFCGRKVGEDLDIIYNQADIALAAFGLYKVGVQSISTLKVSEYLAKGMPIVTGCKERALENFQFSLELPNNNNKADINKIVEFYDWLSELPQGMAGITEEIRNYALQKVDMCHVMEPIEEYIGF</sequence>
<dbReference type="SUPFAM" id="SSF53756">
    <property type="entry name" value="UDP-Glycosyltransferase/glycogen phosphorylase"/>
    <property type="match status" value="1"/>
</dbReference>
<dbReference type="GeneID" id="93299581"/>
<dbReference type="Proteomes" id="UP000095003">
    <property type="component" value="Unassembled WGS sequence"/>
</dbReference>
<comment type="caution">
    <text evidence="2">The sequence shown here is derived from an EMBL/GenBank/DDBJ whole genome shotgun (WGS) entry which is preliminary data.</text>
</comment>
<protein>
    <submittedName>
        <fullName evidence="2">Glycosyl transferases group 1</fullName>
    </submittedName>
</protein>
<dbReference type="EMBL" id="MCGI01000001">
    <property type="protein sequence ID" value="ODM13364.1"/>
    <property type="molecule type" value="Genomic_DNA"/>
</dbReference>
<keyword evidence="2" id="KW-0808">Transferase</keyword>
<dbReference type="InterPro" id="IPR001296">
    <property type="entry name" value="Glyco_trans_1"/>
</dbReference>
<evidence type="ECO:0000313" key="3">
    <source>
        <dbReference type="Proteomes" id="UP000095003"/>
    </source>
</evidence>
<organism evidence="2 3">
    <name type="scientific">Eisenbergiella tayi</name>
    <dbReference type="NCBI Taxonomy" id="1432052"/>
    <lineage>
        <taxon>Bacteria</taxon>
        <taxon>Bacillati</taxon>
        <taxon>Bacillota</taxon>
        <taxon>Clostridia</taxon>
        <taxon>Lachnospirales</taxon>
        <taxon>Lachnospiraceae</taxon>
        <taxon>Eisenbergiella</taxon>
    </lineage>
</organism>
<dbReference type="Gene3D" id="3.40.50.2000">
    <property type="entry name" value="Glycogen Phosphorylase B"/>
    <property type="match status" value="1"/>
</dbReference>
<dbReference type="Pfam" id="PF00534">
    <property type="entry name" value="Glycos_transf_1"/>
    <property type="match status" value="1"/>
</dbReference>
<name>A0A1E3AXG7_9FIRM</name>
<accession>A0A1E3AXG7</accession>
<proteinExistence type="predicted"/>
<gene>
    <name evidence="2" type="ORF">BEH84_01079</name>
</gene>
<evidence type="ECO:0000259" key="1">
    <source>
        <dbReference type="Pfam" id="PF00534"/>
    </source>
</evidence>
<dbReference type="RefSeq" id="WP_069156014.1">
    <property type="nucleotide sequence ID" value="NZ_MCGI01000001.1"/>
</dbReference>
<feature type="domain" description="Glycosyl transferase family 1" evidence="1">
    <location>
        <begin position="179"/>
        <end position="300"/>
    </location>
</feature>
<dbReference type="AlphaFoldDB" id="A0A1E3AXG7"/>
<dbReference type="GO" id="GO:0016757">
    <property type="term" value="F:glycosyltransferase activity"/>
    <property type="evidence" value="ECO:0007669"/>
    <property type="project" value="InterPro"/>
</dbReference>
<reference evidence="2 3" key="1">
    <citation type="submission" date="2016-07" db="EMBL/GenBank/DDBJ databases">
        <title>Characterization of isolates of Eisenbergiella tayi derived from blood cultures, using whole genome sequencing.</title>
        <authorList>
            <person name="Burdz T."/>
            <person name="Wiebe D."/>
            <person name="Huynh C."/>
            <person name="Bernard K."/>
        </authorList>
    </citation>
    <scope>NUCLEOTIDE SEQUENCE [LARGE SCALE GENOMIC DNA]</scope>
    <source>
        <strain evidence="2 3">NML 120489</strain>
    </source>
</reference>